<feature type="transmembrane region" description="Helical" evidence="1">
    <location>
        <begin position="371"/>
        <end position="395"/>
    </location>
</feature>
<feature type="transmembrane region" description="Helical" evidence="1">
    <location>
        <begin position="75"/>
        <end position="94"/>
    </location>
</feature>
<name>A0A4P2VM24_9ARCH</name>
<dbReference type="EMBL" id="AP018732">
    <property type="protein sequence ID" value="BBE42118.1"/>
    <property type="molecule type" value="Genomic_DNA"/>
</dbReference>
<feature type="transmembrane region" description="Helical" evidence="1">
    <location>
        <begin position="128"/>
        <end position="147"/>
    </location>
</feature>
<keyword evidence="3" id="KW-1185">Reference proteome</keyword>
<dbReference type="RefSeq" id="WP_174448385.1">
    <property type="nucleotide sequence ID" value="NZ_AP018732.1"/>
</dbReference>
<feature type="transmembrane region" description="Helical" evidence="1">
    <location>
        <begin position="228"/>
        <end position="251"/>
    </location>
</feature>
<protein>
    <submittedName>
        <fullName evidence="2">Uncharacterized protein</fullName>
    </submittedName>
</protein>
<evidence type="ECO:0000256" key="1">
    <source>
        <dbReference type="SAM" id="Phobius"/>
    </source>
</evidence>
<feature type="transmembrane region" description="Helical" evidence="1">
    <location>
        <begin position="436"/>
        <end position="456"/>
    </location>
</feature>
<evidence type="ECO:0000313" key="3">
    <source>
        <dbReference type="Proteomes" id="UP000509448"/>
    </source>
</evidence>
<gene>
    <name evidence="2" type="ORF">NAS2_0729</name>
</gene>
<keyword evidence="1" id="KW-0812">Transmembrane</keyword>
<proteinExistence type="predicted"/>
<sequence length="494" mass="53049">MRRRRLSLEAALAREILYQGYTASRQSGFRPYNPARSISRATTMKYIMSAIWVVVMAGYAFVLRTARSWSPLGMVLIYFGWGGMLIVSNLLPAASAVQGSSYMRDALYILPVQEEELRAKFARAFISLVDYPLMAVVVGSIIASAIAGAPYPAIGALFGSEVAIIVIELTILAFSSGPRSQARLVASRALSAFLPLLFVAFLVSPMYMSSIGSSAPSFLAFLPLLSGAYATSPVGMASTAAWLVLLGYYAYRELPRASLRILYAGAPGAIVRRVRAGWRILRSRTLAILRADLQMAFRSVMVSALMGPLIVFVVFLVESYSVPAGALSATATIYGIEVAYLTIFVPYSLYAIEVRGAAAMRSLPVTRVSLALPKVLLLAVVYYAFEGTLAVAVWARGISPAYVIPLLAGVLAPASSVPASGIMFERSLREGGSLSTLQAILYLLLVSLLVGIPYGAYYAASVLLGSEIPGVVAMVVIGAAEFSILMYALHRYDR</sequence>
<reference evidence="2 3" key="1">
    <citation type="journal article" date="2019" name="ISME J.">
        <title>Isolation and characterization of a thermophilic sulfur- and iron-reducing thaumarchaeote from a terrestrial acidic hot spring.</title>
        <authorList>
            <person name="Kato S."/>
            <person name="Itoh T."/>
            <person name="Yuki M."/>
            <person name="Nagamori M."/>
            <person name="Ohnishi M."/>
            <person name="Uematsu K."/>
            <person name="Suzuki K."/>
            <person name="Takashina T."/>
            <person name="Ohkuma M."/>
        </authorList>
    </citation>
    <scope>NUCLEOTIDE SEQUENCE [LARGE SCALE GENOMIC DNA]</scope>
    <source>
        <strain evidence="2 3">NAS-02</strain>
    </source>
</reference>
<feature type="transmembrane region" description="Helical" evidence="1">
    <location>
        <begin position="153"/>
        <end position="174"/>
    </location>
</feature>
<feature type="transmembrane region" description="Helical" evidence="1">
    <location>
        <begin position="186"/>
        <end position="208"/>
    </location>
</feature>
<dbReference type="OrthoDB" id="378742at2157"/>
<feature type="transmembrane region" description="Helical" evidence="1">
    <location>
        <begin position="296"/>
        <end position="317"/>
    </location>
</feature>
<feature type="transmembrane region" description="Helical" evidence="1">
    <location>
        <begin position="46"/>
        <end position="63"/>
    </location>
</feature>
<feature type="transmembrane region" description="Helical" evidence="1">
    <location>
        <begin position="401"/>
        <end position="424"/>
    </location>
</feature>
<accession>A0A4P2VM24</accession>
<dbReference type="GeneID" id="55584542"/>
<keyword evidence="1" id="KW-1133">Transmembrane helix</keyword>
<dbReference type="KEGG" id="ccai:NAS2_0729"/>
<feature type="transmembrane region" description="Helical" evidence="1">
    <location>
        <begin position="468"/>
        <end position="489"/>
    </location>
</feature>
<dbReference type="AlphaFoldDB" id="A0A4P2VM24"/>
<dbReference type="Proteomes" id="UP000509448">
    <property type="component" value="Chromosome"/>
</dbReference>
<organism evidence="2 3">
    <name type="scientific">Conexivisphaera calida</name>
    <dbReference type="NCBI Taxonomy" id="1874277"/>
    <lineage>
        <taxon>Archaea</taxon>
        <taxon>Nitrososphaerota</taxon>
        <taxon>Conexivisphaeria</taxon>
        <taxon>Conexivisphaerales</taxon>
        <taxon>Conexivisphaeraceae</taxon>
        <taxon>Conexivisphaera</taxon>
    </lineage>
</organism>
<keyword evidence="1" id="KW-0472">Membrane</keyword>
<evidence type="ECO:0000313" key="2">
    <source>
        <dbReference type="EMBL" id="BBE42118.1"/>
    </source>
</evidence>
<feature type="transmembrane region" description="Helical" evidence="1">
    <location>
        <begin position="329"/>
        <end position="350"/>
    </location>
</feature>